<keyword evidence="12" id="KW-1185">Reference proteome</keyword>
<dbReference type="InterPro" id="IPR010131">
    <property type="entry name" value="MdtP/NodT-like"/>
</dbReference>
<dbReference type="Pfam" id="PF02321">
    <property type="entry name" value="OEP"/>
    <property type="match status" value="2"/>
</dbReference>
<comment type="similarity">
    <text evidence="2 9">Belongs to the outer membrane factor (OMF) (TC 1.B.17) family.</text>
</comment>
<organism evidence="11 12">
    <name type="scientific">Undibacterium terreum</name>
    <dbReference type="NCBI Taxonomy" id="1224302"/>
    <lineage>
        <taxon>Bacteria</taxon>
        <taxon>Pseudomonadati</taxon>
        <taxon>Pseudomonadota</taxon>
        <taxon>Betaproteobacteria</taxon>
        <taxon>Burkholderiales</taxon>
        <taxon>Oxalobacteraceae</taxon>
        <taxon>Undibacterium</taxon>
    </lineage>
</organism>
<evidence type="ECO:0000256" key="6">
    <source>
        <dbReference type="ARBA" id="ARBA00023136"/>
    </source>
</evidence>
<evidence type="ECO:0000256" key="10">
    <source>
        <dbReference type="SAM" id="Coils"/>
    </source>
</evidence>
<dbReference type="SUPFAM" id="SSF56954">
    <property type="entry name" value="Outer membrane efflux proteins (OEP)"/>
    <property type="match status" value="1"/>
</dbReference>
<dbReference type="PANTHER" id="PTHR30203">
    <property type="entry name" value="OUTER MEMBRANE CATION EFFLUX PROTEIN"/>
    <property type="match status" value="1"/>
</dbReference>
<keyword evidence="4 9" id="KW-0812">Transmembrane</keyword>
<evidence type="ECO:0000256" key="9">
    <source>
        <dbReference type="RuleBase" id="RU362097"/>
    </source>
</evidence>
<dbReference type="PANTHER" id="PTHR30203:SF20">
    <property type="entry name" value="MULTIDRUG RESISTANCE OUTER MEMBRANE PROTEIN MDTP-RELATED"/>
    <property type="match status" value="1"/>
</dbReference>
<keyword evidence="7 9" id="KW-0564">Palmitate</keyword>
<name>A0A916XIL2_9BURK</name>
<dbReference type="EMBL" id="BMED01000002">
    <property type="protein sequence ID" value="GGC74353.1"/>
    <property type="molecule type" value="Genomic_DNA"/>
</dbReference>
<evidence type="ECO:0008006" key="13">
    <source>
        <dbReference type="Google" id="ProtNLM"/>
    </source>
</evidence>
<dbReference type="Proteomes" id="UP000637423">
    <property type="component" value="Unassembled WGS sequence"/>
</dbReference>
<keyword evidence="5" id="KW-0732">Signal</keyword>
<reference evidence="11" key="2">
    <citation type="submission" date="2020-09" db="EMBL/GenBank/DDBJ databases">
        <authorList>
            <person name="Sun Q."/>
            <person name="Zhou Y."/>
        </authorList>
    </citation>
    <scope>NUCLEOTIDE SEQUENCE</scope>
    <source>
        <strain evidence="11">CGMCC 1.10998</strain>
    </source>
</reference>
<dbReference type="GO" id="GO:0015562">
    <property type="term" value="F:efflux transmembrane transporter activity"/>
    <property type="evidence" value="ECO:0007669"/>
    <property type="project" value="InterPro"/>
</dbReference>
<evidence type="ECO:0000256" key="1">
    <source>
        <dbReference type="ARBA" id="ARBA00004370"/>
    </source>
</evidence>
<evidence type="ECO:0000256" key="8">
    <source>
        <dbReference type="ARBA" id="ARBA00023288"/>
    </source>
</evidence>
<comment type="subcellular location">
    <subcellularLocation>
        <location evidence="9">Cell membrane</location>
        <topology evidence="9">Lipid-anchor</topology>
    </subcellularLocation>
    <subcellularLocation>
        <location evidence="1">Membrane</location>
    </subcellularLocation>
</comment>
<proteinExistence type="inferred from homology"/>
<evidence type="ECO:0000256" key="2">
    <source>
        <dbReference type="ARBA" id="ARBA00007613"/>
    </source>
</evidence>
<dbReference type="AlphaFoldDB" id="A0A916XIL2"/>
<keyword evidence="8 9" id="KW-0449">Lipoprotein</keyword>
<evidence type="ECO:0000256" key="5">
    <source>
        <dbReference type="ARBA" id="ARBA00022729"/>
    </source>
</evidence>
<evidence type="ECO:0000256" key="3">
    <source>
        <dbReference type="ARBA" id="ARBA00022452"/>
    </source>
</evidence>
<keyword evidence="3 9" id="KW-1134">Transmembrane beta strand</keyword>
<accession>A0A916XIL2</accession>
<evidence type="ECO:0000256" key="7">
    <source>
        <dbReference type="ARBA" id="ARBA00023139"/>
    </source>
</evidence>
<keyword evidence="10" id="KW-0175">Coiled coil</keyword>
<evidence type="ECO:0000313" key="11">
    <source>
        <dbReference type="EMBL" id="GGC74353.1"/>
    </source>
</evidence>
<feature type="coiled-coil region" evidence="10">
    <location>
        <begin position="434"/>
        <end position="461"/>
    </location>
</feature>
<reference evidence="11" key="1">
    <citation type="journal article" date="2014" name="Int. J. Syst. Evol. Microbiol.">
        <title>Complete genome sequence of Corynebacterium casei LMG S-19264T (=DSM 44701T), isolated from a smear-ripened cheese.</title>
        <authorList>
            <consortium name="US DOE Joint Genome Institute (JGI-PGF)"/>
            <person name="Walter F."/>
            <person name="Albersmeier A."/>
            <person name="Kalinowski J."/>
            <person name="Ruckert C."/>
        </authorList>
    </citation>
    <scope>NUCLEOTIDE SEQUENCE</scope>
    <source>
        <strain evidence="11">CGMCC 1.10998</strain>
    </source>
</reference>
<gene>
    <name evidence="11" type="ORF">GCM10011396_21940</name>
</gene>
<dbReference type="NCBIfam" id="TIGR01845">
    <property type="entry name" value="outer_NodT"/>
    <property type="match status" value="1"/>
</dbReference>
<comment type="caution">
    <text evidence="11">The sequence shown here is derived from an EMBL/GenBank/DDBJ whole genome shotgun (WGS) entry which is preliminary data.</text>
</comment>
<evidence type="ECO:0000313" key="12">
    <source>
        <dbReference type="Proteomes" id="UP000637423"/>
    </source>
</evidence>
<sequence length="521" mass="55855">MKTFASPFTLHLPEFLWPLAARRQTGFGPGLATPLFATLALLALLALSGCADMKGISPQSKMTDGNTLSAGSAIQGASLDAHWPKAAWWQAYGDTQLDGLVQQAISGSPTLKIARARVELARSLAGVARAKTLPSVGAKAESTRELFTGQGLVPPPLAGNWEWYNEIAVKAEYDLDLWEKDRSALEAALDTIHASAAEARSAQLQLETSVVRSYLQLALQYQLRDVANASLQQQEAIANIARRRLRAGLGTQLEVSQAETSLPVARSNIEQLDEAISLARNQIAALSGQGPGAGDAIQRPNLLPGSRNNASAQLPISLPDYVPANLIGRRPDVVAQRWRVEAAGKNIEVAKAGFYPDINISAFLGFQSLGFAGFLSSNAAARGIAPAISLPIFEGGRLRSQLGAQTANYDAAVESYNNTLVLALQAVADQIVKLKSSEKQKAEIEKALALAQRTYDLAQRSYHSGISEYLTVLNTQTVLLQQQQRMEQINTAYLDAWAQLMQALGGGLEEKPAPAIADNKQ</sequence>
<dbReference type="GO" id="GO:0005886">
    <property type="term" value="C:plasma membrane"/>
    <property type="evidence" value="ECO:0007669"/>
    <property type="project" value="UniProtKB-SubCell"/>
</dbReference>
<dbReference type="RefSeq" id="WP_188566098.1">
    <property type="nucleotide sequence ID" value="NZ_BMED01000002.1"/>
</dbReference>
<dbReference type="Gene3D" id="1.20.1600.10">
    <property type="entry name" value="Outer membrane efflux proteins (OEP)"/>
    <property type="match status" value="1"/>
</dbReference>
<evidence type="ECO:0000256" key="4">
    <source>
        <dbReference type="ARBA" id="ARBA00022692"/>
    </source>
</evidence>
<protein>
    <recommendedName>
        <fullName evidence="13">Efflux transporter, outer membrane factor (OMF) lipoprotein, NodT family</fullName>
    </recommendedName>
</protein>
<dbReference type="InterPro" id="IPR003423">
    <property type="entry name" value="OMP_efflux"/>
</dbReference>
<dbReference type="Gene3D" id="2.20.200.10">
    <property type="entry name" value="Outer membrane efflux proteins (OEP)"/>
    <property type="match status" value="1"/>
</dbReference>
<keyword evidence="6 9" id="KW-0472">Membrane</keyword>